<reference evidence="2 3" key="1">
    <citation type="journal article" date="2019" name="Sci. Rep.">
        <title>Extended insight into the Mycobacterium chelonae-abscessus complex through whole genome sequencing of Mycobacterium salmoniphilum outbreak and Mycobacterium salmoniphilum-like strains.</title>
        <authorList>
            <person name="Behra P.R.K."/>
            <person name="Das S."/>
            <person name="Pettersson B.M.F."/>
            <person name="Shirreff L."/>
            <person name="DuCote T."/>
            <person name="Jacobsson K.G."/>
            <person name="Ennis D.G."/>
            <person name="Kirsebom L.A."/>
        </authorList>
    </citation>
    <scope>NUCLEOTIDE SEQUENCE [LARGE SCALE GENOMIC DNA]</scope>
    <source>
        <strain evidence="2 3">CCUG 60884</strain>
    </source>
</reference>
<gene>
    <name evidence="2" type="ORF">CCUG60884_00260</name>
</gene>
<comment type="caution">
    <text evidence="2">The sequence shown here is derived from an EMBL/GenBank/DDBJ whole genome shotgun (WGS) entry which is preliminary data.</text>
</comment>
<proteinExistence type="predicted"/>
<evidence type="ECO:0000313" key="3">
    <source>
        <dbReference type="Proteomes" id="UP000294604"/>
    </source>
</evidence>
<organism evidence="2 3">
    <name type="scientific">Mycobacteroides salmoniphilum</name>
    <dbReference type="NCBI Taxonomy" id="404941"/>
    <lineage>
        <taxon>Bacteria</taxon>
        <taxon>Bacillati</taxon>
        <taxon>Actinomycetota</taxon>
        <taxon>Actinomycetes</taxon>
        <taxon>Mycobacteriales</taxon>
        <taxon>Mycobacteriaceae</taxon>
        <taxon>Mycobacteroides</taxon>
    </lineage>
</organism>
<name>A0A4R8SZV8_9MYCO</name>
<dbReference type="Proteomes" id="UP000294604">
    <property type="component" value="Unassembled WGS sequence"/>
</dbReference>
<dbReference type="AlphaFoldDB" id="A0A4R8SZV8"/>
<dbReference type="EMBL" id="PECL01000003">
    <property type="protein sequence ID" value="TEA09091.1"/>
    <property type="molecule type" value="Genomic_DNA"/>
</dbReference>
<feature type="region of interest" description="Disordered" evidence="1">
    <location>
        <begin position="1"/>
        <end position="22"/>
    </location>
</feature>
<accession>A0A4R8SZV8</accession>
<evidence type="ECO:0000313" key="2">
    <source>
        <dbReference type="EMBL" id="TEA09091.1"/>
    </source>
</evidence>
<evidence type="ECO:0000256" key="1">
    <source>
        <dbReference type="SAM" id="MobiDB-lite"/>
    </source>
</evidence>
<sequence length="71" mass="7996">MANEQDADTATSLTGREYQRRSEQEQEIRDLLQVVPVRVWSASERQLFIDLMKLIAVHRGLPTDAAATDGP</sequence>
<protein>
    <submittedName>
        <fullName evidence="2">Uncharacterized protein</fullName>
    </submittedName>
</protein>